<organism evidence="1">
    <name type="scientific">Myoviridae sp. ctuJM17</name>
    <dbReference type="NCBI Taxonomy" id="2825200"/>
    <lineage>
        <taxon>Viruses</taxon>
        <taxon>Duplodnaviria</taxon>
        <taxon>Heunggongvirae</taxon>
        <taxon>Uroviricota</taxon>
        <taxon>Caudoviricetes</taxon>
    </lineage>
</organism>
<proteinExistence type="predicted"/>
<evidence type="ECO:0000313" key="1">
    <source>
        <dbReference type="EMBL" id="DAE07016.1"/>
    </source>
</evidence>
<protein>
    <submittedName>
        <fullName evidence="1">Uncharacterized protein</fullName>
    </submittedName>
</protein>
<sequence>MSPPLYLARNKDKILIISDNKKHSPKKGVVLTQCQFKHFCPETREQGI</sequence>
<name>A0A8S5PJU8_9CAUD</name>
<accession>A0A8S5PJU8</accession>
<reference evidence="1" key="1">
    <citation type="journal article" date="2021" name="Proc. Natl. Acad. Sci. U.S.A.">
        <title>A Catalog of Tens of Thousands of Viruses from Human Metagenomes Reveals Hidden Associations with Chronic Diseases.</title>
        <authorList>
            <person name="Tisza M.J."/>
            <person name="Buck C.B."/>
        </authorList>
    </citation>
    <scope>NUCLEOTIDE SEQUENCE</scope>
    <source>
        <strain evidence="1">CtuJM17</strain>
    </source>
</reference>
<dbReference type="EMBL" id="BK015444">
    <property type="protein sequence ID" value="DAE07016.1"/>
    <property type="molecule type" value="Genomic_DNA"/>
</dbReference>